<evidence type="ECO:0000313" key="2">
    <source>
        <dbReference type="Proteomes" id="UP000515465"/>
    </source>
</evidence>
<sequence>MDTFRLELTSKVDAWLVEMLDFPAFMRDVFLLLREAEFNGLDEDGAVFREYMLVAAKLEASWPGWSSPSQGRSH</sequence>
<reference evidence="2" key="1">
    <citation type="journal article" date="2020" name="Mol. Plant Microbe">
        <title>Rhizobial microsymbionts of the narrowly endemic Oxytropis species growing in Kamchatka are characterized by significant genetic diversity and possess a set of genes that are associated with T3SS and T6SS secretion systems and can affect the development of symbiosis.</title>
        <authorList>
            <person name="Safronova V."/>
            <person name="Guro P."/>
            <person name="Sazanova A."/>
            <person name="Kuznetsova I."/>
            <person name="Belimov A."/>
            <person name="Yakubov V."/>
            <person name="Chirak E."/>
            <person name="Afonin A."/>
            <person name="Gogolev Y."/>
            <person name="Andronov E."/>
            <person name="Tikhonovich I."/>
        </authorList>
    </citation>
    <scope>NUCLEOTIDE SEQUENCE [LARGE SCALE GENOMIC DNA]</scope>
    <source>
        <strain evidence="2">583</strain>
    </source>
</reference>
<dbReference type="RefSeq" id="WP_183459231.1">
    <property type="nucleotide sequence ID" value="NZ_CP050296.1"/>
</dbReference>
<organism evidence="1 2">
    <name type="scientific">Mesorhizobium huakuii</name>
    <dbReference type="NCBI Taxonomy" id="28104"/>
    <lineage>
        <taxon>Bacteria</taxon>
        <taxon>Pseudomonadati</taxon>
        <taxon>Pseudomonadota</taxon>
        <taxon>Alphaproteobacteria</taxon>
        <taxon>Hyphomicrobiales</taxon>
        <taxon>Phyllobacteriaceae</taxon>
        <taxon>Mesorhizobium</taxon>
    </lineage>
</organism>
<proteinExistence type="predicted"/>
<accession>A0A7G6T0T7</accession>
<gene>
    <name evidence="1" type="ORF">HB778_30350</name>
</gene>
<dbReference type="EMBL" id="CP050296">
    <property type="protein sequence ID" value="QND60369.1"/>
    <property type="molecule type" value="Genomic_DNA"/>
</dbReference>
<name>A0A7G6T0T7_9HYPH</name>
<dbReference type="Proteomes" id="UP000515465">
    <property type="component" value="Chromosome"/>
</dbReference>
<evidence type="ECO:0000313" key="1">
    <source>
        <dbReference type="EMBL" id="QND60369.1"/>
    </source>
</evidence>
<protein>
    <submittedName>
        <fullName evidence="1">Uncharacterized protein</fullName>
    </submittedName>
</protein>
<dbReference type="AlphaFoldDB" id="A0A7G6T0T7"/>